<organism evidence="4 5">
    <name type="scientific">Peribacillus glennii</name>
    <dbReference type="NCBI Taxonomy" id="2303991"/>
    <lineage>
        <taxon>Bacteria</taxon>
        <taxon>Bacillati</taxon>
        <taxon>Bacillota</taxon>
        <taxon>Bacilli</taxon>
        <taxon>Bacillales</taxon>
        <taxon>Bacillaceae</taxon>
        <taxon>Peribacillus</taxon>
    </lineage>
</organism>
<keyword evidence="2" id="KW-0472">Membrane</keyword>
<feature type="region of interest" description="Disordered" evidence="1">
    <location>
        <begin position="221"/>
        <end position="243"/>
    </location>
</feature>
<accession>A0A372L8Z0</accession>
<dbReference type="Gene3D" id="3.10.310.50">
    <property type="match status" value="1"/>
</dbReference>
<dbReference type="OrthoDB" id="9810918at2"/>
<evidence type="ECO:0000256" key="2">
    <source>
        <dbReference type="SAM" id="Phobius"/>
    </source>
</evidence>
<dbReference type="PANTHER" id="PTHR30373">
    <property type="entry name" value="UPF0603 PROTEIN YGCG"/>
    <property type="match status" value="1"/>
</dbReference>
<dbReference type="EMBL" id="QVTD01000011">
    <property type="protein sequence ID" value="RFU62012.1"/>
    <property type="molecule type" value="Genomic_DNA"/>
</dbReference>
<gene>
    <name evidence="4" type="ORF">D0466_15590</name>
</gene>
<dbReference type="InterPro" id="IPR007621">
    <property type="entry name" value="TPM_dom"/>
</dbReference>
<keyword evidence="2" id="KW-0812">Transmembrane</keyword>
<reference evidence="4 5" key="1">
    <citation type="submission" date="2018-08" db="EMBL/GenBank/DDBJ databases">
        <title>Bacillus chawlae sp. nov., Bacillus glennii sp. nov., and Bacillus saganii sp. nov. Isolated from the Vehicle Assembly Building at Kennedy Space Center where the Viking Spacecraft were Assembled.</title>
        <authorList>
            <person name="Seuylemezian A."/>
            <person name="Vaishampayan P."/>
        </authorList>
    </citation>
    <scope>NUCLEOTIDE SEQUENCE [LARGE SCALE GENOMIC DNA]</scope>
    <source>
        <strain evidence="4 5">V44-8</strain>
    </source>
</reference>
<protein>
    <submittedName>
        <fullName evidence="4">TPM domain-containing protein</fullName>
    </submittedName>
</protein>
<evidence type="ECO:0000313" key="5">
    <source>
        <dbReference type="Proteomes" id="UP000262939"/>
    </source>
</evidence>
<keyword evidence="2" id="KW-1133">Transmembrane helix</keyword>
<comment type="caution">
    <text evidence="4">The sequence shown here is derived from an EMBL/GenBank/DDBJ whole genome shotgun (WGS) entry which is preliminary data.</text>
</comment>
<keyword evidence="5" id="KW-1185">Reference proteome</keyword>
<dbReference type="Pfam" id="PF04536">
    <property type="entry name" value="TPM_phosphatase"/>
    <property type="match status" value="1"/>
</dbReference>
<evidence type="ECO:0000256" key="1">
    <source>
        <dbReference type="SAM" id="MobiDB-lite"/>
    </source>
</evidence>
<dbReference type="Proteomes" id="UP000262939">
    <property type="component" value="Unassembled WGS sequence"/>
</dbReference>
<feature type="domain" description="TPM" evidence="3">
    <location>
        <begin position="41"/>
        <end position="164"/>
    </location>
</feature>
<sequence>MLSKKVPSLFVLCMFFFFVLTGNCVLGAMEQIPTPEGDIYVQDFANILSNRQEVELNGLGRRIDDSTTSQVAVLTIETTGEMEMEEFANKAFRNYGLGTQEKNNGVLLVLAIKDEKIRIEVGYGLEGILPDGKAGRILDETAIPYLQNNLPDQAIMKTYSKLANVVAEGYEGSGEQVNEPENVIPSWILIVLIVGVLIVDFIFLGGTLSYALLSVLARGSSGGGGPRGGGGGSSGGGGAGRGW</sequence>
<proteinExistence type="predicted"/>
<dbReference type="RefSeq" id="WP_117323471.1">
    <property type="nucleotide sequence ID" value="NZ_QVTD01000011.1"/>
</dbReference>
<evidence type="ECO:0000259" key="3">
    <source>
        <dbReference type="Pfam" id="PF04536"/>
    </source>
</evidence>
<dbReference type="AlphaFoldDB" id="A0A372L8Z0"/>
<feature type="transmembrane region" description="Helical" evidence="2">
    <location>
        <begin position="187"/>
        <end position="213"/>
    </location>
</feature>
<evidence type="ECO:0000313" key="4">
    <source>
        <dbReference type="EMBL" id="RFU62012.1"/>
    </source>
</evidence>
<name>A0A372L8Z0_9BACI</name>
<dbReference type="PANTHER" id="PTHR30373:SF2">
    <property type="entry name" value="UPF0603 PROTEIN YGCG"/>
    <property type="match status" value="1"/>
</dbReference>